<keyword evidence="3" id="KW-0472">Membrane</keyword>
<comment type="caution">
    <text evidence="4">The sequence shown here is derived from an EMBL/GenBank/DDBJ whole genome shotgun (WGS) entry which is preliminary data.</text>
</comment>
<sequence length="78" mass="8279">MGAIKAIIVLVIIYAIFLFSGYGVTVGSSENAAGLGLKCQYLTARGIVDSQYLHTDSGIVGVAKCPIFKQIDEVVDKK</sequence>
<keyword evidence="3" id="KW-0812">Transmembrane</keyword>
<dbReference type="eggNOG" id="ENOG5032T57">
    <property type="taxonomic scope" value="Bacteria"/>
</dbReference>
<dbReference type="AlphaFoldDB" id="A0A085GAU4"/>
<proteinExistence type="predicted"/>
<keyword evidence="2" id="KW-0732">Signal</keyword>
<organism evidence="4 5">
    <name type="scientific">Ewingella americana (strain ATCC 33852 / DSM 4580 / CCUG 14506 / JCM 5911 / LMG 7869 / NCTC 12157 / CDC 1468-78)</name>
    <dbReference type="NCBI Taxonomy" id="910964"/>
    <lineage>
        <taxon>Bacteria</taxon>
        <taxon>Pseudomonadati</taxon>
        <taxon>Pseudomonadota</taxon>
        <taxon>Gammaproteobacteria</taxon>
        <taxon>Enterobacterales</taxon>
        <taxon>Yersiniaceae</taxon>
        <taxon>Ewingella</taxon>
    </lineage>
</organism>
<dbReference type="Proteomes" id="UP000028640">
    <property type="component" value="Unassembled WGS sequence"/>
</dbReference>
<evidence type="ECO:0000256" key="1">
    <source>
        <dbReference type="ARBA" id="ARBA00019316"/>
    </source>
</evidence>
<dbReference type="InterPro" id="IPR025611">
    <property type="entry name" value="YobH"/>
</dbReference>
<evidence type="ECO:0000256" key="2">
    <source>
        <dbReference type="ARBA" id="ARBA00022729"/>
    </source>
</evidence>
<evidence type="ECO:0000256" key="3">
    <source>
        <dbReference type="SAM" id="Phobius"/>
    </source>
</evidence>
<gene>
    <name evidence="4" type="ORF">GEAM_2161</name>
</gene>
<reference evidence="4 5" key="1">
    <citation type="submission" date="2014-05" db="EMBL/GenBank/DDBJ databases">
        <title>ATOL: Assembling a taxonomically balanced genome-scale reconstruction of the evolutionary history of the Enterobacteriaceae.</title>
        <authorList>
            <person name="Plunkett G.III."/>
            <person name="Neeno-Eckwall E.C."/>
            <person name="Glasner J.D."/>
            <person name="Perna N.T."/>
        </authorList>
    </citation>
    <scope>NUCLEOTIDE SEQUENCE [LARGE SCALE GENOMIC DNA]</scope>
    <source>
        <strain evidence="4 5">ATCC 33852</strain>
    </source>
</reference>
<dbReference type="OrthoDB" id="6415197at2"/>
<evidence type="ECO:0000313" key="5">
    <source>
        <dbReference type="Proteomes" id="UP000028640"/>
    </source>
</evidence>
<dbReference type="EMBL" id="JMPJ01000053">
    <property type="protein sequence ID" value="KFC80839.1"/>
    <property type="molecule type" value="Genomic_DNA"/>
</dbReference>
<dbReference type="GeneID" id="78380501"/>
<protein>
    <recommendedName>
        <fullName evidence="1">Uncharacterized protein YobH</fullName>
    </recommendedName>
</protein>
<feature type="transmembrane region" description="Helical" evidence="3">
    <location>
        <begin position="6"/>
        <end position="25"/>
    </location>
</feature>
<dbReference type="RefSeq" id="WP_034791302.1">
    <property type="nucleotide sequence ID" value="NZ_JMPJ01000053.1"/>
</dbReference>
<keyword evidence="3" id="KW-1133">Transmembrane helix</keyword>
<accession>A0A085GAU4</accession>
<evidence type="ECO:0000313" key="4">
    <source>
        <dbReference type="EMBL" id="KFC80839.1"/>
    </source>
</evidence>
<name>A0A085GAU4_EWIA3</name>
<keyword evidence="5" id="KW-1185">Reference proteome</keyword>
<dbReference type="Pfam" id="PF13996">
    <property type="entry name" value="YobH"/>
    <property type="match status" value="1"/>
</dbReference>